<dbReference type="SMART" id="SM00347">
    <property type="entry name" value="HTH_MARR"/>
    <property type="match status" value="1"/>
</dbReference>
<sequence>MEWELIRESEKIKADIQTAGASLMQPFYEKYGMNFLKISVITEAELNENLTLNVLAQNVNKAAANMSVIVSNLVKDGYLKKVTSTYDRRVTYIQITDKGRDILQKSRLFIIKRYESVMSDGKEIRDLINAAGTYLNKLLEANRKMVTADNFDL</sequence>
<keyword evidence="1" id="KW-0805">Transcription regulation</keyword>
<keyword evidence="4" id="KW-0804">Transcription</keyword>
<dbReference type="GO" id="GO:0003677">
    <property type="term" value="F:DNA binding"/>
    <property type="evidence" value="ECO:0007669"/>
    <property type="project" value="UniProtKB-KW"/>
</dbReference>
<dbReference type="InterPro" id="IPR036390">
    <property type="entry name" value="WH_DNA-bd_sf"/>
</dbReference>
<gene>
    <name evidence="7" type="ORF">EDD63_11520</name>
</gene>
<dbReference type="PROSITE" id="PS50995">
    <property type="entry name" value="HTH_MARR_2"/>
    <property type="match status" value="1"/>
</dbReference>
<feature type="domain" description="HTH marR-type" evidence="6">
    <location>
        <begin position="1"/>
        <end position="140"/>
    </location>
</feature>
<accession>A0A4R7ZQS2</accession>
<evidence type="ECO:0000256" key="5">
    <source>
        <dbReference type="ARBA" id="ARBA00040307"/>
    </source>
</evidence>
<dbReference type="Pfam" id="PF22381">
    <property type="entry name" value="Staph_reg_Sar_Rot"/>
    <property type="match status" value="1"/>
</dbReference>
<dbReference type="AlphaFoldDB" id="A0A4R7ZQS2"/>
<evidence type="ECO:0000256" key="3">
    <source>
        <dbReference type="ARBA" id="ARBA00023125"/>
    </source>
</evidence>
<keyword evidence="2" id="KW-0843">Virulence</keyword>
<dbReference type="Gene3D" id="1.10.10.10">
    <property type="entry name" value="Winged helix-like DNA-binding domain superfamily/Winged helix DNA-binding domain"/>
    <property type="match status" value="1"/>
</dbReference>
<evidence type="ECO:0000259" key="6">
    <source>
        <dbReference type="PROSITE" id="PS50995"/>
    </source>
</evidence>
<name>A0A4R7ZQS2_9FIRM</name>
<keyword evidence="3 7" id="KW-0238">DNA-binding</keyword>
<keyword evidence="8" id="KW-1185">Reference proteome</keyword>
<dbReference type="InterPro" id="IPR055166">
    <property type="entry name" value="Transc_reg_Sar_Rot_HTH"/>
</dbReference>
<proteinExistence type="predicted"/>
<evidence type="ECO:0000313" key="7">
    <source>
        <dbReference type="EMBL" id="TDW20062.1"/>
    </source>
</evidence>
<dbReference type="SUPFAM" id="SSF46785">
    <property type="entry name" value="Winged helix' DNA-binding domain"/>
    <property type="match status" value="1"/>
</dbReference>
<dbReference type="GO" id="GO:0003700">
    <property type="term" value="F:DNA-binding transcription factor activity"/>
    <property type="evidence" value="ECO:0007669"/>
    <property type="project" value="InterPro"/>
</dbReference>
<dbReference type="InterPro" id="IPR023187">
    <property type="entry name" value="Tscrpt_reg_MarR-type_CS"/>
</dbReference>
<dbReference type="InterPro" id="IPR000835">
    <property type="entry name" value="HTH_MarR-typ"/>
</dbReference>
<reference evidence="7 8" key="1">
    <citation type="submission" date="2019-03" db="EMBL/GenBank/DDBJ databases">
        <title>Genomic Encyclopedia of Type Strains, Phase IV (KMG-IV): sequencing the most valuable type-strain genomes for metagenomic binning, comparative biology and taxonomic classification.</title>
        <authorList>
            <person name="Goeker M."/>
        </authorList>
    </citation>
    <scope>NUCLEOTIDE SEQUENCE [LARGE SCALE GENOMIC DNA]</scope>
    <source>
        <strain evidence="7 8">DSM 28867</strain>
    </source>
</reference>
<evidence type="ECO:0000256" key="2">
    <source>
        <dbReference type="ARBA" id="ARBA00023026"/>
    </source>
</evidence>
<protein>
    <recommendedName>
        <fullName evidence="5">HTH-type transcriptional regulator MgrA</fullName>
    </recommendedName>
</protein>
<dbReference type="Proteomes" id="UP000294743">
    <property type="component" value="Unassembled WGS sequence"/>
</dbReference>
<evidence type="ECO:0000256" key="1">
    <source>
        <dbReference type="ARBA" id="ARBA00023015"/>
    </source>
</evidence>
<dbReference type="RefSeq" id="WP_134169364.1">
    <property type="nucleotide sequence ID" value="NZ_SODD01000015.1"/>
</dbReference>
<dbReference type="PROSITE" id="PS01117">
    <property type="entry name" value="HTH_MARR_1"/>
    <property type="match status" value="1"/>
</dbReference>
<comment type="caution">
    <text evidence="7">The sequence shown here is derived from an EMBL/GenBank/DDBJ whole genome shotgun (WGS) entry which is preliminary data.</text>
</comment>
<organism evidence="7 8">
    <name type="scientific">Breznakia blatticola</name>
    <dbReference type="NCBI Taxonomy" id="1754012"/>
    <lineage>
        <taxon>Bacteria</taxon>
        <taxon>Bacillati</taxon>
        <taxon>Bacillota</taxon>
        <taxon>Erysipelotrichia</taxon>
        <taxon>Erysipelotrichales</taxon>
        <taxon>Erysipelotrichaceae</taxon>
        <taxon>Breznakia</taxon>
    </lineage>
</organism>
<dbReference type="InterPro" id="IPR036388">
    <property type="entry name" value="WH-like_DNA-bd_sf"/>
</dbReference>
<evidence type="ECO:0000256" key="4">
    <source>
        <dbReference type="ARBA" id="ARBA00023163"/>
    </source>
</evidence>
<dbReference type="EMBL" id="SODD01000015">
    <property type="protein sequence ID" value="TDW20062.1"/>
    <property type="molecule type" value="Genomic_DNA"/>
</dbReference>
<dbReference type="OrthoDB" id="1768155at2"/>
<evidence type="ECO:0000313" key="8">
    <source>
        <dbReference type="Proteomes" id="UP000294743"/>
    </source>
</evidence>